<dbReference type="CDD" id="cd06183">
    <property type="entry name" value="cyt_b5_reduct_like"/>
    <property type="match status" value="1"/>
</dbReference>
<keyword evidence="23" id="KW-1185">Reference proteome</keyword>
<dbReference type="FunFam" id="3.40.50.80:FF:000019">
    <property type="entry name" value="NADH-cytochrome b5 reductase"/>
    <property type="match status" value="1"/>
</dbReference>
<dbReference type="InterPro" id="IPR017927">
    <property type="entry name" value="FAD-bd_FR_type"/>
</dbReference>
<dbReference type="InParanoid" id="A0A1E5RAR1"/>
<dbReference type="InterPro" id="IPR001709">
    <property type="entry name" value="Flavoprot_Pyr_Nucl_cyt_Rdtase"/>
</dbReference>
<organism evidence="22 23">
    <name type="scientific">Hanseniaspora osmophila</name>
    <dbReference type="NCBI Taxonomy" id="56408"/>
    <lineage>
        <taxon>Eukaryota</taxon>
        <taxon>Fungi</taxon>
        <taxon>Dikarya</taxon>
        <taxon>Ascomycota</taxon>
        <taxon>Saccharomycotina</taxon>
        <taxon>Saccharomycetes</taxon>
        <taxon>Saccharomycodales</taxon>
        <taxon>Saccharomycodaceae</taxon>
        <taxon>Hanseniaspora</taxon>
    </lineage>
</organism>
<comment type="pathway">
    <text evidence="3">Protein modification; peptidyl-diphthamide biosynthesis.</text>
</comment>
<comment type="caution">
    <text evidence="22">The sequence shown here is derived from an EMBL/GenBank/DDBJ whole genome shotgun (WGS) entry which is preliminary data.</text>
</comment>
<dbReference type="InterPro" id="IPR008333">
    <property type="entry name" value="Cbr1-like_FAD-bd_dom"/>
</dbReference>
<name>A0A1E5RAR1_9ASCO</name>
<sequence length="289" mass="32543">MESNTIAITAIVLVATVALLFLQNKNSAPKFNTVLIKDQFQEFPLIEKTVLSPSTAIYKFKLPHENDKLGLPIGQHITIKHFDAENDNKEILRHYTPVSLDEDTSGYFDLLIKTYPQGKVSSMFAGLSIGDTIKVRGPKGFYKYEPNMLKHIAMVAGGTGITPMFQILKAIYNNPKDKTKVTLIFGNANEADILLRTELDQIIQSRPDQFKIYYILDKKPEVDDSWVSHIGYITEDLLREKIPSGDEPNVQLLICGPPGMVSATKRYAQALKYPRAKPVSKMEDKVFCF</sequence>
<comment type="cofactor">
    <cofactor evidence="1 18 19">
        <name>FAD</name>
        <dbReference type="ChEBI" id="CHEBI:57692"/>
    </cofactor>
</comment>
<protein>
    <recommendedName>
        <fullName evidence="19">NADH-cytochrome b5 reductase</fullName>
        <ecNumber evidence="19">1.6.2.2</ecNumber>
    </recommendedName>
</protein>
<keyword evidence="7" id="KW-1000">Mitochondrion outer membrane</keyword>
<dbReference type="FunFam" id="2.40.30.10:FF:000032">
    <property type="entry name" value="NADH-cytochrome b5 reductase"/>
    <property type="match status" value="1"/>
</dbReference>
<evidence type="ECO:0000313" key="23">
    <source>
        <dbReference type="Proteomes" id="UP000095728"/>
    </source>
</evidence>
<feature type="binding site" evidence="18">
    <location>
        <position position="113"/>
    </location>
    <ligand>
        <name>FAD</name>
        <dbReference type="ChEBI" id="CHEBI:57692"/>
    </ligand>
</feature>
<keyword evidence="5 18" id="KW-0285">Flavoprotein</keyword>
<feature type="binding site" evidence="18">
    <location>
        <position position="93"/>
    </location>
    <ligand>
        <name>FAD</name>
        <dbReference type="ChEBI" id="CHEBI:57692"/>
    </ligand>
</feature>
<evidence type="ECO:0000256" key="12">
    <source>
        <dbReference type="ARBA" id="ARBA00023128"/>
    </source>
</evidence>
<evidence type="ECO:0000256" key="13">
    <source>
        <dbReference type="ARBA" id="ARBA00023136"/>
    </source>
</evidence>
<dbReference type="OrthoDB" id="432685at2759"/>
<dbReference type="STRING" id="56408.A0A1E5RAR1"/>
<keyword evidence="11 19" id="KW-0520">NAD</keyword>
<dbReference type="EMBL" id="LPNM01000008">
    <property type="protein sequence ID" value="OEJ83995.1"/>
    <property type="molecule type" value="Genomic_DNA"/>
</dbReference>
<evidence type="ECO:0000256" key="1">
    <source>
        <dbReference type="ARBA" id="ARBA00001974"/>
    </source>
</evidence>
<evidence type="ECO:0000256" key="5">
    <source>
        <dbReference type="ARBA" id="ARBA00022630"/>
    </source>
</evidence>
<dbReference type="GO" id="GO:0005886">
    <property type="term" value="C:plasma membrane"/>
    <property type="evidence" value="ECO:0007669"/>
    <property type="project" value="TreeGrafter"/>
</dbReference>
<evidence type="ECO:0000256" key="4">
    <source>
        <dbReference type="ARBA" id="ARBA00006105"/>
    </source>
</evidence>
<evidence type="ECO:0000256" key="6">
    <source>
        <dbReference type="ARBA" id="ARBA00022692"/>
    </source>
</evidence>
<evidence type="ECO:0000256" key="9">
    <source>
        <dbReference type="ARBA" id="ARBA00022989"/>
    </source>
</evidence>
<evidence type="ECO:0000256" key="20">
    <source>
        <dbReference type="SAM" id="Phobius"/>
    </source>
</evidence>
<feature type="binding site" evidence="18">
    <location>
        <position position="119"/>
    </location>
    <ligand>
        <name>FAD</name>
        <dbReference type="ChEBI" id="CHEBI:57692"/>
    </ligand>
</feature>
<evidence type="ECO:0000256" key="10">
    <source>
        <dbReference type="ARBA" id="ARBA00023002"/>
    </source>
</evidence>
<dbReference type="EC" id="1.6.2.2" evidence="19"/>
<accession>A0A1E5RAR1</accession>
<reference evidence="23" key="1">
    <citation type="journal article" date="2016" name="Genome Announc.">
        <title>Genome sequences of three species of Hanseniaspora isolated from spontaneous wine fermentations.</title>
        <authorList>
            <person name="Sternes P.R."/>
            <person name="Lee D."/>
            <person name="Kutyna D.R."/>
            <person name="Borneman A.R."/>
        </authorList>
    </citation>
    <scope>NUCLEOTIDE SEQUENCE [LARGE SCALE GENOMIC DNA]</scope>
    <source>
        <strain evidence="23">AWRI3579</strain>
    </source>
</reference>
<dbReference type="PANTHER" id="PTHR19370:SF184">
    <property type="entry name" value="NADH-CYTOCHROME B5 REDUCTASE-LIKE"/>
    <property type="match status" value="1"/>
</dbReference>
<dbReference type="GO" id="GO:0005783">
    <property type="term" value="C:endoplasmic reticulum"/>
    <property type="evidence" value="ECO:0007669"/>
    <property type="project" value="TreeGrafter"/>
</dbReference>
<dbReference type="GO" id="GO:0090524">
    <property type="term" value="F:cytochrome-b5 reductase activity, acting on NADH"/>
    <property type="evidence" value="ECO:0007669"/>
    <property type="project" value="UniProtKB-EC"/>
</dbReference>
<comment type="catalytic activity">
    <reaction evidence="16 19">
        <text>2 Fe(III)-[cytochrome b5] + NADH = 2 Fe(II)-[cytochrome b5] + NAD(+) + H(+)</text>
        <dbReference type="Rhea" id="RHEA:46680"/>
        <dbReference type="Rhea" id="RHEA-COMP:10438"/>
        <dbReference type="Rhea" id="RHEA-COMP:10439"/>
        <dbReference type="ChEBI" id="CHEBI:15378"/>
        <dbReference type="ChEBI" id="CHEBI:29033"/>
        <dbReference type="ChEBI" id="CHEBI:29034"/>
        <dbReference type="ChEBI" id="CHEBI:57540"/>
        <dbReference type="ChEBI" id="CHEBI:57945"/>
        <dbReference type="EC" id="1.6.2.2"/>
    </reaction>
</comment>
<dbReference type="Pfam" id="PF00175">
    <property type="entry name" value="NAD_binding_1"/>
    <property type="match status" value="1"/>
</dbReference>
<evidence type="ECO:0000256" key="17">
    <source>
        <dbReference type="ARBA" id="ARBA00049138"/>
    </source>
</evidence>
<keyword evidence="13 20" id="KW-0472">Membrane</keyword>
<dbReference type="SUPFAM" id="SSF52343">
    <property type="entry name" value="Ferredoxin reductase-like, C-terminal NADP-linked domain"/>
    <property type="match status" value="1"/>
</dbReference>
<gene>
    <name evidence="22" type="ORF">AWRI3579_g2753</name>
</gene>
<dbReference type="GO" id="GO:0005741">
    <property type="term" value="C:mitochondrial outer membrane"/>
    <property type="evidence" value="ECO:0007669"/>
    <property type="project" value="UniProtKB-SubCell"/>
</dbReference>
<evidence type="ECO:0000256" key="18">
    <source>
        <dbReference type="PIRSR" id="PIRSR601834-1"/>
    </source>
</evidence>
<comment type="function">
    <text evidence="14">NADH-dependent reductase for DPH3 and cytochrome b5. Required for the first step of diphthamide biosynthesis, a post-translational modification of histidine which occurs in elongation factor 2. DPH1 and DPH2 transfer a 3-amino-3-carboxypropyl (ACP) group from S-adenosyl-L-methionine (SAM) to a histidine residue, the reaction is assisted by a reduction system comprising DPH3 and a NADH-dependent reductase, predominantly CBR1. By reducing DPH3, also involved in the formation of the tRNA wobble base modification mcm5s 2U (5-methoxycarbonylmethyl-2-thiouridine), mediated by the elongator complex. The cytochrome b5/NADH cytochrome b5 reductase electron transfer system supports the catalytic activity of several sterol biosynthetic enzymes.</text>
</comment>
<proteinExistence type="inferred from homology"/>
<keyword evidence="8 18" id="KW-0274">FAD</keyword>
<evidence type="ECO:0000256" key="14">
    <source>
        <dbReference type="ARBA" id="ARBA00037104"/>
    </source>
</evidence>
<comment type="catalytic activity">
    <reaction evidence="17">
        <text>2 Fe(3+)-[Dph3] + NADH = 2 Fe(2+)-[Dph3] + NAD(+) + H(+)</text>
        <dbReference type="Rhea" id="RHEA:71231"/>
        <dbReference type="Rhea" id="RHEA-COMP:18002"/>
        <dbReference type="Rhea" id="RHEA-COMP:18003"/>
        <dbReference type="ChEBI" id="CHEBI:15378"/>
        <dbReference type="ChEBI" id="CHEBI:29033"/>
        <dbReference type="ChEBI" id="CHEBI:29034"/>
        <dbReference type="ChEBI" id="CHEBI:57540"/>
        <dbReference type="ChEBI" id="CHEBI:57945"/>
        <dbReference type="ChEBI" id="CHEBI:83228"/>
    </reaction>
    <physiologicalReaction direction="left-to-right" evidence="17">
        <dbReference type="Rhea" id="RHEA:71232"/>
    </physiologicalReaction>
</comment>
<comment type="similarity">
    <text evidence="4 19">Belongs to the flavoprotein pyridine nucleotide cytochrome reductase family.</text>
</comment>
<evidence type="ECO:0000256" key="19">
    <source>
        <dbReference type="RuleBase" id="RU361226"/>
    </source>
</evidence>
<dbReference type="FunCoup" id="A0A1E5RAR1">
    <property type="interactions" value="269"/>
</dbReference>
<dbReference type="InterPro" id="IPR001834">
    <property type="entry name" value="CBR-like"/>
</dbReference>
<evidence type="ECO:0000256" key="11">
    <source>
        <dbReference type="ARBA" id="ARBA00023027"/>
    </source>
</evidence>
<evidence type="ECO:0000256" key="3">
    <source>
        <dbReference type="ARBA" id="ARBA00005156"/>
    </source>
</evidence>
<dbReference type="PANTHER" id="PTHR19370">
    <property type="entry name" value="NADH-CYTOCHROME B5 REDUCTASE"/>
    <property type="match status" value="1"/>
</dbReference>
<dbReference type="Gene3D" id="2.40.30.10">
    <property type="entry name" value="Translation factors"/>
    <property type="match status" value="1"/>
</dbReference>
<dbReference type="PRINTS" id="PR00406">
    <property type="entry name" value="CYTB5RDTASE"/>
</dbReference>
<evidence type="ECO:0000256" key="7">
    <source>
        <dbReference type="ARBA" id="ARBA00022787"/>
    </source>
</evidence>
<dbReference type="InterPro" id="IPR001433">
    <property type="entry name" value="OxRdtase_FAD/NAD-bd"/>
</dbReference>
<feature type="binding site" evidence="18">
    <location>
        <position position="121"/>
    </location>
    <ligand>
        <name>FAD</name>
        <dbReference type="ChEBI" id="CHEBI:57692"/>
    </ligand>
</feature>
<keyword evidence="10 19" id="KW-0560">Oxidoreductase</keyword>
<feature type="binding site" evidence="18">
    <location>
        <position position="120"/>
    </location>
    <ligand>
        <name>FAD</name>
        <dbReference type="ChEBI" id="CHEBI:57692"/>
    </ligand>
</feature>
<dbReference type="Proteomes" id="UP000095728">
    <property type="component" value="Unassembled WGS sequence"/>
</dbReference>
<dbReference type="AlphaFoldDB" id="A0A1E5RAR1"/>
<feature type="domain" description="FAD-binding FR-type" evidence="21">
    <location>
        <begin position="38"/>
        <end position="145"/>
    </location>
</feature>
<evidence type="ECO:0000259" key="21">
    <source>
        <dbReference type="PROSITE" id="PS51384"/>
    </source>
</evidence>
<comment type="subunit">
    <text evidence="15">Monomer. Component of the 2-(3-amino-3-carboxypropyl)histidine synthase complex composed of DPH1, DPH2, DPH3 and a NADH-dependent reductase, predominantly CBR1.</text>
</comment>
<keyword evidence="6 20" id="KW-0812">Transmembrane</keyword>
<feature type="binding site" evidence="18">
    <location>
        <position position="162"/>
    </location>
    <ligand>
        <name>FAD</name>
        <dbReference type="ChEBI" id="CHEBI:57692"/>
    </ligand>
</feature>
<evidence type="ECO:0000256" key="16">
    <source>
        <dbReference type="ARBA" id="ARBA00047682"/>
    </source>
</evidence>
<evidence type="ECO:0000256" key="8">
    <source>
        <dbReference type="ARBA" id="ARBA00022827"/>
    </source>
</evidence>
<dbReference type="InterPro" id="IPR039261">
    <property type="entry name" value="FNR_nucleotide-bd"/>
</dbReference>
<dbReference type="InterPro" id="IPR017938">
    <property type="entry name" value="Riboflavin_synthase-like_b-brl"/>
</dbReference>
<feature type="binding site" evidence="18">
    <location>
        <position position="111"/>
    </location>
    <ligand>
        <name>FAD</name>
        <dbReference type="ChEBI" id="CHEBI:57692"/>
    </ligand>
</feature>
<dbReference type="Gene3D" id="3.40.50.80">
    <property type="entry name" value="Nucleotide-binding domain of ferredoxin-NADP reductase (FNR) module"/>
    <property type="match status" value="1"/>
</dbReference>
<evidence type="ECO:0000256" key="2">
    <source>
        <dbReference type="ARBA" id="ARBA00004572"/>
    </source>
</evidence>
<feature type="transmembrane region" description="Helical" evidence="20">
    <location>
        <begin position="6"/>
        <end position="22"/>
    </location>
</feature>
<dbReference type="PROSITE" id="PS51384">
    <property type="entry name" value="FAD_FR"/>
    <property type="match status" value="1"/>
</dbReference>
<dbReference type="Pfam" id="PF00970">
    <property type="entry name" value="FAD_binding_6"/>
    <property type="match status" value="1"/>
</dbReference>
<evidence type="ECO:0000313" key="22">
    <source>
        <dbReference type="EMBL" id="OEJ83995.1"/>
    </source>
</evidence>
<dbReference type="SUPFAM" id="SSF63380">
    <property type="entry name" value="Riboflavin synthase domain-like"/>
    <property type="match status" value="1"/>
</dbReference>
<feature type="binding site" evidence="18">
    <location>
        <position position="95"/>
    </location>
    <ligand>
        <name>FAD</name>
        <dbReference type="ChEBI" id="CHEBI:57692"/>
    </ligand>
</feature>
<dbReference type="PRINTS" id="PR00371">
    <property type="entry name" value="FPNCR"/>
</dbReference>
<evidence type="ECO:0000256" key="15">
    <source>
        <dbReference type="ARBA" id="ARBA00038836"/>
    </source>
</evidence>
<keyword evidence="12" id="KW-0496">Mitochondrion</keyword>
<keyword evidence="9 20" id="KW-1133">Transmembrane helix</keyword>
<comment type="subcellular location">
    <subcellularLocation>
        <location evidence="2">Mitochondrion outer membrane</location>
        <topology evidence="2">Single-pass membrane protein</topology>
    </subcellularLocation>
</comment>